<proteinExistence type="predicted"/>
<dbReference type="InterPro" id="IPR001173">
    <property type="entry name" value="Glyco_trans_2-like"/>
</dbReference>
<evidence type="ECO:0000313" key="3">
    <source>
        <dbReference type="Proteomes" id="UP000192756"/>
    </source>
</evidence>
<dbReference type="RefSeq" id="WP_084240506.1">
    <property type="nucleotide sequence ID" value="NZ_FWXT01000003.1"/>
</dbReference>
<dbReference type="PANTHER" id="PTHR22916">
    <property type="entry name" value="GLYCOSYLTRANSFERASE"/>
    <property type="match status" value="1"/>
</dbReference>
<keyword evidence="3" id="KW-1185">Reference proteome</keyword>
<protein>
    <submittedName>
        <fullName evidence="2">Glycosyltransferase involved in cell wall bisynthesis</fullName>
    </submittedName>
</protein>
<dbReference type="Gene3D" id="3.90.550.10">
    <property type="entry name" value="Spore Coat Polysaccharide Biosynthesis Protein SpsA, Chain A"/>
    <property type="match status" value="1"/>
</dbReference>
<dbReference type="CDD" id="cd00761">
    <property type="entry name" value="Glyco_tranf_GTA_type"/>
    <property type="match status" value="1"/>
</dbReference>
<keyword evidence="2" id="KW-0808">Transferase</keyword>
<dbReference type="Proteomes" id="UP000192756">
    <property type="component" value="Unassembled WGS sequence"/>
</dbReference>
<dbReference type="GO" id="GO:0016758">
    <property type="term" value="F:hexosyltransferase activity"/>
    <property type="evidence" value="ECO:0007669"/>
    <property type="project" value="UniProtKB-ARBA"/>
</dbReference>
<dbReference type="SUPFAM" id="SSF53448">
    <property type="entry name" value="Nucleotide-diphospho-sugar transferases"/>
    <property type="match status" value="1"/>
</dbReference>
<accession>A0A1W2DFQ9</accession>
<reference evidence="3" key="1">
    <citation type="submission" date="2017-04" db="EMBL/GenBank/DDBJ databases">
        <authorList>
            <person name="Varghese N."/>
            <person name="Submissions S."/>
        </authorList>
    </citation>
    <scope>NUCLEOTIDE SEQUENCE [LARGE SCALE GENOMIC DNA]</scope>
    <source>
        <strain evidence="3">DSM 12126</strain>
    </source>
</reference>
<dbReference type="InterPro" id="IPR029044">
    <property type="entry name" value="Nucleotide-diphossugar_trans"/>
</dbReference>
<dbReference type="Pfam" id="PF00535">
    <property type="entry name" value="Glycos_transf_2"/>
    <property type="match status" value="1"/>
</dbReference>
<dbReference type="AlphaFoldDB" id="A0A1W2DFQ9"/>
<feature type="domain" description="Glycosyltransferase 2-like" evidence="1">
    <location>
        <begin position="12"/>
        <end position="142"/>
    </location>
</feature>
<dbReference type="OrthoDB" id="744361at2"/>
<sequence length="259" mass="30827">MSTTPTYFEDVSLMVTHYNRSQSLERLLSEMKRVNCQFKEIVVSDDGSKQEHLDYIAQLKNNYDFKLVTTPKNKGLGNNLNKGQDAVETPYTLYIQEDFILLNNFASNLANGLALLKEHPDFDMVRFYAYNKYPYLKKCRDGFSEMLFKWWYPGLDKFAYYSDHPHLRRTTFPEKFGRYREGVSGDKTEFAMMMSFLKNKGKAFFYDAHKSALEQVNSAEEPSTMHRNRWRNSDNFFIRNLRTIYRYFNCYSGLFFRKF</sequence>
<name>A0A1W2DFQ9_9SPHI</name>
<dbReference type="EMBL" id="FWXT01000003">
    <property type="protein sequence ID" value="SMC95962.1"/>
    <property type="molecule type" value="Genomic_DNA"/>
</dbReference>
<evidence type="ECO:0000259" key="1">
    <source>
        <dbReference type="Pfam" id="PF00535"/>
    </source>
</evidence>
<gene>
    <name evidence="2" type="ORF">SAMN04488524_3722</name>
</gene>
<organism evidence="2 3">
    <name type="scientific">Pedobacter africanus</name>
    <dbReference type="NCBI Taxonomy" id="151894"/>
    <lineage>
        <taxon>Bacteria</taxon>
        <taxon>Pseudomonadati</taxon>
        <taxon>Bacteroidota</taxon>
        <taxon>Sphingobacteriia</taxon>
        <taxon>Sphingobacteriales</taxon>
        <taxon>Sphingobacteriaceae</taxon>
        <taxon>Pedobacter</taxon>
    </lineage>
</organism>
<evidence type="ECO:0000313" key="2">
    <source>
        <dbReference type="EMBL" id="SMC95962.1"/>
    </source>
</evidence>
<dbReference type="STRING" id="151894.SAMN04488524_3722"/>